<proteinExistence type="predicted"/>
<accession>A0ABQ6N0H3</accession>
<feature type="compositionally biased region" description="Basic residues" evidence="1">
    <location>
        <begin position="319"/>
        <end position="329"/>
    </location>
</feature>
<reference evidence="2 3" key="1">
    <citation type="journal article" date="2023" name="Commun. Biol.">
        <title>Genome analysis of Parmales, the sister group of diatoms, reveals the evolutionary specialization of diatoms from phago-mixotrophs to photoautotrophs.</title>
        <authorList>
            <person name="Ban H."/>
            <person name="Sato S."/>
            <person name="Yoshikawa S."/>
            <person name="Yamada K."/>
            <person name="Nakamura Y."/>
            <person name="Ichinomiya M."/>
            <person name="Sato N."/>
            <person name="Blanc-Mathieu R."/>
            <person name="Endo H."/>
            <person name="Kuwata A."/>
            <person name="Ogata H."/>
        </authorList>
    </citation>
    <scope>NUCLEOTIDE SEQUENCE [LARGE SCALE GENOMIC DNA]</scope>
</reference>
<feature type="region of interest" description="Disordered" evidence="1">
    <location>
        <begin position="319"/>
        <end position="371"/>
    </location>
</feature>
<feature type="compositionally biased region" description="Pro residues" evidence="1">
    <location>
        <begin position="245"/>
        <end position="257"/>
    </location>
</feature>
<evidence type="ECO:0000313" key="3">
    <source>
        <dbReference type="Proteomes" id="UP001165060"/>
    </source>
</evidence>
<feature type="compositionally biased region" description="Basic and acidic residues" evidence="1">
    <location>
        <begin position="498"/>
        <end position="509"/>
    </location>
</feature>
<feature type="region of interest" description="Disordered" evidence="1">
    <location>
        <begin position="230"/>
        <end position="281"/>
    </location>
</feature>
<comment type="caution">
    <text evidence="2">The sequence shown here is derived from an EMBL/GenBank/DDBJ whole genome shotgun (WGS) entry which is preliminary data.</text>
</comment>
<evidence type="ECO:0008006" key="4">
    <source>
        <dbReference type="Google" id="ProtNLM"/>
    </source>
</evidence>
<organism evidence="2 3">
    <name type="scientific">Tetraparma gracilis</name>
    <dbReference type="NCBI Taxonomy" id="2962635"/>
    <lineage>
        <taxon>Eukaryota</taxon>
        <taxon>Sar</taxon>
        <taxon>Stramenopiles</taxon>
        <taxon>Ochrophyta</taxon>
        <taxon>Bolidophyceae</taxon>
        <taxon>Parmales</taxon>
        <taxon>Triparmaceae</taxon>
        <taxon>Tetraparma</taxon>
    </lineage>
</organism>
<feature type="compositionally biased region" description="Pro residues" evidence="1">
    <location>
        <begin position="357"/>
        <end position="371"/>
    </location>
</feature>
<feature type="region of interest" description="Disordered" evidence="1">
    <location>
        <begin position="149"/>
        <end position="216"/>
    </location>
</feature>
<protein>
    <recommendedName>
        <fullName evidence="4">C2 NT-type domain-containing protein</fullName>
    </recommendedName>
</protein>
<feature type="compositionally biased region" description="Acidic residues" evidence="1">
    <location>
        <begin position="187"/>
        <end position="199"/>
    </location>
</feature>
<sequence length="535" mass="56536">MDTPSGPELRFARGSAFPLQSGTQIPKKVIVVLSNYVSDSPSLSLAISVSCTADAEGLRVRGDGVRASCEIQAKKGFAWSPAAEPDEPLLLKKDTQDSWSWSSYLQFTHLSVFQNSNKPSVGDFILNFEVLDGSEPVANFSTEPITIARLRGKTSKKGSKGARAKSNSKSPAPRKASRATAAAAAEAEAEAEEEAEAEAETAQPLPAGHLAPTPDYALDMYPSFTNATATSSSTIASSNPQLAPTMPPKAPPPPSFSSPPNSSNSETESVTSSSGSMSSETARAMSAFFSSMPDNSLGAAVKRNYSKFANMKVKDLFKAIKKQSKKQRKSHDDESPPSEFVQRASSSSSSSSSSSPPTSPSPPLHVPISAPAPPLDDERVLLIHNFLDRFGLAVPDATAKLAEMHKNFKEKGEVPPSSFAAQVSEFAMSSIDHLQLYISTSEAPSSLPPLTIALGEALADIAGTPEKVAELQAVVERCFAEKAAAALASSSPSATNDSEEKKNEARSEGDDNMEEEEEKCPVNEIMGLLHGIALG</sequence>
<evidence type="ECO:0000313" key="2">
    <source>
        <dbReference type="EMBL" id="GMI37636.1"/>
    </source>
</evidence>
<feature type="region of interest" description="Disordered" evidence="1">
    <location>
        <begin position="489"/>
        <end position="522"/>
    </location>
</feature>
<feature type="compositionally biased region" description="Basic residues" evidence="1">
    <location>
        <begin position="150"/>
        <end position="163"/>
    </location>
</feature>
<dbReference type="Proteomes" id="UP001165060">
    <property type="component" value="Unassembled WGS sequence"/>
</dbReference>
<keyword evidence="3" id="KW-1185">Reference proteome</keyword>
<gene>
    <name evidence="2" type="ORF">TeGR_g10156</name>
</gene>
<evidence type="ECO:0000256" key="1">
    <source>
        <dbReference type="SAM" id="MobiDB-lite"/>
    </source>
</evidence>
<name>A0ABQ6N0H3_9STRA</name>
<dbReference type="EMBL" id="BRYB01001984">
    <property type="protein sequence ID" value="GMI37636.1"/>
    <property type="molecule type" value="Genomic_DNA"/>
</dbReference>
<feature type="compositionally biased region" description="Low complexity" evidence="1">
    <location>
        <begin position="345"/>
        <end position="356"/>
    </location>
</feature>
<feature type="compositionally biased region" description="Low complexity" evidence="1">
    <location>
        <begin position="258"/>
        <end position="281"/>
    </location>
</feature>